<evidence type="ECO:0000313" key="2">
    <source>
        <dbReference type="EMBL" id="MBH9551699.1"/>
    </source>
</evidence>
<feature type="transmembrane region" description="Helical" evidence="1">
    <location>
        <begin position="114"/>
        <end position="140"/>
    </location>
</feature>
<proteinExistence type="predicted"/>
<dbReference type="Proteomes" id="UP000620139">
    <property type="component" value="Unassembled WGS sequence"/>
</dbReference>
<accession>A0A931IVE5</accession>
<feature type="transmembrane region" description="Helical" evidence="1">
    <location>
        <begin position="271"/>
        <end position="287"/>
    </location>
</feature>
<feature type="transmembrane region" description="Helical" evidence="1">
    <location>
        <begin position="53"/>
        <end position="76"/>
    </location>
</feature>
<sequence length="293" mass="31840">MNFSTTRFKTLVLREWLQHRWIWLIMVGLIPALVLVSLPFGEVKFPKELPLHIVAGMPLLIGAITCATIAWVTVLFKAPGLGRRDVQDRSIEFWLSLPSTHTESLGATYVAHALLFPLGALVLGLGAGALISPLLVAKWAGLDALGQVAWGQALAPAVSGFLPAVTALFFETLWLAPVVLLLMAASAWLKRLALPLLAVVATFLANYPATEKTFRGAWNSFIEHALTPTQNLARVMLNSINARHMDDGELTPMTQAEFYQSVFTGLATPEFVAGTAVALLCGYAWIVKRRQAG</sequence>
<organism evidence="2 3">
    <name type="scientific">Inhella gelatinilytica</name>
    <dbReference type="NCBI Taxonomy" id="2795030"/>
    <lineage>
        <taxon>Bacteria</taxon>
        <taxon>Pseudomonadati</taxon>
        <taxon>Pseudomonadota</taxon>
        <taxon>Betaproteobacteria</taxon>
        <taxon>Burkholderiales</taxon>
        <taxon>Sphaerotilaceae</taxon>
        <taxon>Inhella</taxon>
    </lineage>
</organism>
<dbReference type="RefSeq" id="WP_198099301.1">
    <property type="nucleotide sequence ID" value="NZ_JAEDAL010000001.1"/>
</dbReference>
<dbReference type="EMBL" id="JAEDAL010000001">
    <property type="protein sequence ID" value="MBH9551699.1"/>
    <property type="molecule type" value="Genomic_DNA"/>
</dbReference>
<gene>
    <name evidence="2" type="ORF">I7X43_02455</name>
</gene>
<keyword evidence="1" id="KW-0812">Transmembrane</keyword>
<keyword evidence="1" id="KW-1133">Transmembrane helix</keyword>
<evidence type="ECO:0000313" key="3">
    <source>
        <dbReference type="Proteomes" id="UP000620139"/>
    </source>
</evidence>
<protein>
    <submittedName>
        <fullName evidence="2">Uncharacterized protein</fullName>
    </submittedName>
</protein>
<name>A0A931IVE5_9BURK</name>
<feature type="transmembrane region" description="Helical" evidence="1">
    <location>
        <begin position="160"/>
        <end position="185"/>
    </location>
</feature>
<reference evidence="2" key="1">
    <citation type="submission" date="2020-12" db="EMBL/GenBank/DDBJ databases">
        <title>The genome sequence of Inhella sp. 4Y17.</title>
        <authorList>
            <person name="Liu Y."/>
        </authorList>
    </citation>
    <scope>NUCLEOTIDE SEQUENCE</scope>
    <source>
        <strain evidence="2">4Y10</strain>
    </source>
</reference>
<evidence type="ECO:0000256" key="1">
    <source>
        <dbReference type="SAM" id="Phobius"/>
    </source>
</evidence>
<comment type="caution">
    <text evidence="2">The sequence shown here is derived from an EMBL/GenBank/DDBJ whole genome shotgun (WGS) entry which is preliminary data.</text>
</comment>
<dbReference type="AlphaFoldDB" id="A0A931IVE5"/>
<feature type="transmembrane region" description="Helical" evidence="1">
    <location>
        <begin position="192"/>
        <end position="209"/>
    </location>
</feature>
<keyword evidence="1" id="KW-0472">Membrane</keyword>
<keyword evidence="3" id="KW-1185">Reference proteome</keyword>
<feature type="transmembrane region" description="Helical" evidence="1">
    <location>
        <begin position="21"/>
        <end position="41"/>
    </location>
</feature>